<organism evidence="1 2">
    <name type="scientific">Fuerstiella marisgermanici</name>
    <dbReference type="NCBI Taxonomy" id="1891926"/>
    <lineage>
        <taxon>Bacteria</taxon>
        <taxon>Pseudomonadati</taxon>
        <taxon>Planctomycetota</taxon>
        <taxon>Planctomycetia</taxon>
        <taxon>Planctomycetales</taxon>
        <taxon>Planctomycetaceae</taxon>
        <taxon>Fuerstiella</taxon>
    </lineage>
</organism>
<evidence type="ECO:0000313" key="2">
    <source>
        <dbReference type="Proteomes" id="UP000187735"/>
    </source>
</evidence>
<gene>
    <name evidence="1" type="ORF">Fuma_05547</name>
</gene>
<keyword evidence="2" id="KW-1185">Reference proteome</keyword>
<dbReference type="Proteomes" id="UP000187735">
    <property type="component" value="Chromosome"/>
</dbReference>
<dbReference type="Pfam" id="PF10134">
    <property type="entry name" value="RPA"/>
    <property type="match status" value="1"/>
</dbReference>
<sequence length="360" mass="41552">MTRESTDANPRSPLLPDRYPTPDLFICDIVDAAPKGDMASMEHPLFSLSTKPDTRMRRYEHNDSWIEIRPSSEGLATVHDRDILIYCISQIMAAINAGQKVSQTMRFKGVDLLKSTNRMTTGRGYDLLRVALERLAGTRITTNIMTGDKEITRGFGLIDSFEIVRETRDGRMQEVEVKLSDWVFNAIESREVLTLHRNYFRLRRPIERRLYELARKHCGRKPEWRISLDLLRRKVGSGSTLKEFKRLVNKVIDDDRRDNHMPDYTLRLEDRAGPNDDIVVFENRGSIPAVTGTRSSDAVIPPLDPDTYHDARLEAPGWDVYELERQWRSWLEMSGAEPPRKPDAAFVGFCRKWFARKGRG</sequence>
<protein>
    <submittedName>
        <fullName evidence="1">Replication initiator protein A</fullName>
    </submittedName>
</protein>
<dbReference type="EMBL" id="CP017641">
    <property type="protein sequence ID" value="APZ95884.1"/>
    <property type="molecule type" value="Genomic_DNA"/>
</dbReference>
<dbReference type="AlphaFoldDB" id="A0A1P8WP92"/>
<name>A0A1P8WP92_9PLAN</name>
<dbReference type="KEGG" id="fmr:Fuma_05547"/>
<reference evidence="1 2" key="1">
    <citation type="journal article" date="2016" name="Front. Microbiol.">
        <title>Fuerstia marisgermanicae gen. nov., sp. nov., an Unusual Member of the Phylum Planctomycetes from the German Wadden Sea.</title>
        <authorList>
            <person name="Kohn T."/>
            <person name="Heuer A."/>
            <person name="Jogler M."/>
            <person name="Vollmers J."/>
            <person name="Boedeker C."/>
            <person name="Bunk B."/>
            <person name="Rast P."/>
            <person name="Borchert D."/>
            <person name="Glockner I."/>
            <person name="Freese H.M."/>
            <person name="Klenk H.P."/>
            <person name="Overmann J."/>
            <person name="Kaster A.K."/>
            <person name="Rohde M."/>
            <person name="Wiegand S."/>
            <person name="Jogler C."/>
        </authorList>
    </citation>
    <scope>NUCLEOTIDE SEQUENCE [LARGE SCALE GENOMIC DNA]</scope>
    <source>
        <strain evidence="1 2">NH11</strain>
    </source>
</reference>
<proteinExistence type="predicted"/>
<evidence type="ECO:0000313" key="1">
    <source>
        <dbReference type="EMBL" id="APZ95884.1"/>
    </source>
</evidence>
<dbReference type="STRING" id="1891926.Fuma_05547"/>
<accession>A0A1P8WP92</accession>
<dbReference type="InterPro" id="IPR018777">
    <property type="entry name" value="Replication_initiator_prot_A"/>
</dbReference>